<feature type="region of interest" description="Disordered" evidence="1">
    <location>
        <begin position="128"/>
        <end position="222"/>
    </location>
</feature>
<evidence type="ECO:0000313" key="3">
    <source>
        <dbReference type="Proteomes" id="UP000580250"/>
    </source>
</evidence>
<comment type="caution">
    <text evidence="2">The sequence shown here is derived from an EMBL/GenBank/DDBJ whole genome shotgun (WGS) entry which is preliminary data.</text>
</comment>
<reference evidence="2 3" key="1">
    <citation type="submission" date="2020-08" db="EMBL/GenBank/DDBJ databases">
        <authorList>
            <person name="Koutsovoulos G."/>
            <person name="Danchin GJ E."/>
        </authorList>
    </citation>
    <scope>NUCLEOTIDE SEQUENCE [LARGE SCALE GENOMIC DNA]</scope>
</reference>
<dbReference type="Proteomes" id="UP000580250">
    <property type="component" value="Unassembled WGS sequence"/>
</dbReference>
<feature type="compositionally biased region" description="Polar residues" evidence="1">
    <location>
        <begin position="140"/>
        <end position="150"/>
    </location>
</feature>
<protein>
    <submittedName>
        <fullName evidence="2">Uncharacterized protein</fullName>
    </submittedName>
</protein>
<proteinExistence type="predicted"/>
<dbReference type="AlphaFoldDB" id="A0A6V7Y9T6"/>
<feature type="compositionally biased region" description="Basic and acidic residues" evidence="1">
    <location>
        <begin position="153"/>
        <end position="165"/>
    </location>
</feature>
<feature type="compositionally biased region" description="Basic residues" evidence="1">
    <location>
        <begin position="166"/>
        <end position="188"/>
    </location>
</feature>
<feature type="region of interest" description="Disordered" evidence="1">
    <location>
        <begin position="297"/>
        <end position="325"/>
    </location>
</feature>
<feature type="region of interest" description="Disordered" evidence="1">
    <location>
        <begin position="398"/>
        <end position="417"/>
    </location>
</feature>
<name>A0A6V7Y9T6_MELEN</name>
<gene>
    <name evidence="2" type="ORF">MENT_LOCUS62292</name>
</gene>
<accession>A0A6V7Y9T6</accession>
<dbReference type="EMBL" id="CAJEWN010003655">
    <property type="protein sequence ID" value="CAD2208274.1"/>
    <property type="molecule type" value="Genomic_DNA"/>
</dbReference>
<organism evidence="2 3">
    <name type="scientific">Meloidogyne enterolobii</name>
    <name type="common">Root-knot nematode worm</name>
    <name type="synonym">Meloidogyne mayaguensis</name>
    <dbReference type="NCBI Taxonomy" id="390850"/>
    <lineage>
        <taxon>Eukaryota</taxon>
        <taxon>Metazoa</taxon>
        <taxon>Ecdysozoa</taxon>
        <taxon>Nematoda</taxon>
        <taxon>Chromadorea</taxon>
        <taxon>Rhabditida</taxon>
        <taxon>Tylenchina</taxon>
        <taxon>Tylenchomorpha</taxon>
        <taxon>Tylenchoidea</taxon>
        <taxon>Meloidogynidae</taxon>
        <taxon>Meloidogyninae</taxon>
        <taxon>Meloidogyne</taxon>
    </lineage>
</organism>
<evidence type="ECO:0000313" key="2">
    <source>
        <dbReference type="EMBL" id="CAD2208274.1"/>
    </source>
</evidence>
<sequence>MANKFILVPQEIYRGLTTFDTGEPNLDDVRRTLDKTRRVKEHPSAKNIHYNQELRRYLHLRNESQNRPVRVEMVASPKGAIMNRDQTHPSTNIAENDDDLWMSDDVSFSNYPREPPSLAYNFVPPLSESSYHPSIPPSLPRSSTVQSQRQITKRKEQDNGDEPKRIKIIRKIKKSKIPVKKKQKKKVTVNRPLPSTSAVESNITQDPIHDAQNAPLSDSPPVSLQALKRDQVSEDFEGNKRSKNTYENRELRLREQIAQIQKKKELLRRRKTSQNVKVPLDHSVIQQIRRDEEAEVLDRAKRSRRRHGILREGRSPSPPLPRERSKRKYVIPDDTSAVHLKRIKPVSKKKSEQLSKAWSEKLNILRGRKEGTKKWALRKPTQEDISLRKVKGRTISKKWASKKPTQEDINRFKPSLW</sequence>
<evidence type="ECO:0000256" key="1">
    <source>
        <dbReference type="SAM" id="MobiDB-lite"/>
    </source>
</evidence>
<feature type="region of interest" description="Disordered" evidence="1">
    <location>
        <begin position="229"/>
        <end position="248"/>
    </location>
</feature>
<feature type="compositionally biased region" description="Polar residues" evidence="1">
    <location>
        <begin position="193"/>
        <end position="205"/>
    </location>
</feature>